<sequence length="285" mass="32784">MPQRLNFQRKCCVPGWTQGGHRVIRPCEQNATFQPLRVLSKGTTDKVEVVRLVPSPCDSVVCKRISIDSWQTAKKEAIVQDIKRLKALDYQHIIAVVGTYQAANEYGILMSPVGEQNLEAFLTQLNSRGDEQHQQHKAWLHGWFSCIASALFYIHNNGLLHREIEPKNIIHRGSEVYFTDFGLRSSTALYAQTTTAYSAPETERLESRHTQCSDIFSLGCVYLEMLIARDSRSVKEFRVHCQDSIDFRETDLFRYHSALPKIKELLSYRCFDDQNHCDSWGRTIL</sequence>
<reference evidence="2 3" key="1">
    <citation type="journal article" date="2021" name="Nat. Commun.">
        <title>Genetic determinants of endophytism in the Arabidopsis root mycobiome.</title>
        <authorList>
            <person name="Mesny F."/>
            <person name="Miyauchi S."/>
            <person name="Thiergart T."/>
            <person name="Pickel B."/>
            <person name="Atanasova L."/>
            <person name="Karlsson M."/>
            <person name="Huettel B."/>
            <person name="Barry K.W."/>
            <person name="Haridas S."/>
            <person name="Chen C."/>
            <person name="Bauer D."/>
            <person name="Andreopoulos W."/>
            <person name="Pangilinan J."/>
            <person name="LaButti K."/>
            <person name="Riley R."/>
            <person name="Lipzen A."/>
            <person name="Clum A."/>
            <person name="Drula E."/>
            <person name="Henrissat B."/>
            <person name="Kohler A."/>
            <person name="Grigoriev I.V."/>
            <person name="Martin F.M."/>
            <person name="Hacquard S."/>
        </authorList>
    </citation>
    <scope>NUCLEOTIDE SEQUENCE [LARGE SCALE GENOMIC DNA]</scope>
    <source>
        <strain evidence="2 3">MPI-SDFR-AT-0080</strain>
    </source>
</reference>
<dbReference type="InterPro" id="IPR000719">
    <property type="entry name" value="Prot_kinase_dom"/>
</dbReference>
<dbReference type="PANTHER" id="PTHR24361:SF613">
    <property type="entry name" value="NUCLEAR RECEPTOR-BINDING PROTEIN-RELATED"/>
    <property type="match status" value="1"/>
</dbReference>
<feature type="non-terminal residue" evidence="2">
    <location>
        <position position="285"/>
    </location>
</feature>
<evidence type="ECO:0000313" key="3">
    <source>
        <dbReference type="Proteomes" id="UP000774617"/>
    </source>
</evidence>
<proteinExistence type="predicted"/>
<comment type="caution">
    <text evidence="2">The sequence shown here is derived from an EMBL/GenBank/DDBJ whole genome shotgun (WGS) entry which is preliminary data.</text>
</comment>
<dbReference type="Proteomes" id="UP000774617">
    <property type="component" value="Unassembled WGS sequence"/>
</dbReference>
<dbReference type="SUPFAM" id="SSF56112">
    <property type="entry name" value="Protein kinase-like (PK-like)"/>
    <property type="match status" value="1"/>
</dbReference>
<evidence type="ECO:0000259" key="1">
    <source>
        <dbReference type="PROSITE" id="PS50011"/>
    </source>
</evidence>
<name>A0ABQ8G0D1_9PEZI</name>
<dbReference type="SMART" id="SM00220">
    <property type="entry name" value="S_TKc"/>
    <property type="match status" value="1"/>
</dbReference>
<gene>
    <name evidence="2" type="ORF">B0J12DRAFT_607998</name>
</gene>
<feature type="domain" description="Protein kinase" evidence="1">
    <location>
        <begin position="33"/>
        <end position="285"/>
    </location>
</feature>
<protein>
    <submittedName>
        <fullName evidence="2">Kinase-like domain-containing protein</fullName>
    </submittedName>
</protein>
<organism evidence="2 3">
    <name type="scientific">Macrophomina phaseolina</name>
    <dbReference type="NCBI Taxonomy" id="35725"/>
    <lineage>
        <taxon>Eukaryota</taxon>
        <taxon>Fungi</taxon>
        <taxon>Dikarya</taxon>
        <taxon>Ascomycota</taxon>
        <taxon>Pezizomycotina</taxon>
        <taxon>Dothideomycetes</taxon>
        <taxon>Dothideomycetes incertae sedis</taxon>
        <taxon>Botryosphaeriales</taxon>
        <taxon>Botryosphaeriaceae</taxon>
        <taxon>Macrophomina</taxon>
    </lineage>
</organism>
<dbReference type="CDD" id="cd00180">
    <property type="entry name" value="PKc"/>
    <property type="match status" value="1"/>
</dbReference>
<evidence type="ECO:0000313" key="2">
    <source>
        <dbReference type="EMBL" id="KAH7033966.1"/>
    </source>
</evidence>
<dbReference type="InterPro" id="IPR053235">
    <property type="entry name" value="Ser_Thr_kinase"/>
</dbReference>
<dbReference type="EMBL" id="JAGTJR010000039">
    <property type="protein sequence ID" value="KAH7033966.1"/>
    <property type="molecule type" value="Genomic_DNA"/>
</dbReference>
<dbReference type="Pfam" id="PF00069">
    <property type="entry name" value="Pkinase"/>
    <property type="match status" value="1"/>
</dbReference>
<accession>A0ABQ8G0D1</accession>
<dbReference type="PANTHER" id="PTHR24361">
    <property type="entry name" value="MITOGEN-ACTIVATED KINASE KINASE KINASE"/>
    <property type="match status" value="1"/>
</dbReference>
<dbReference type="Gene3D" id="1.10.510.10">
    <property type="entry name" value="Transferase(Phosphotransferase) domain 1"/>
    <property type="match status" value="1"/>
</dbReference>
<dbReference type="InterPro" id="IPR011009">
    <property type="entry name" value="Kinase-like_dom_sf"/>
</dbReference>
<dbReference type="PROSITE" id="PS50011">
    <property type="entry name" value="PROTEIN_KINASE_DOM"/>
    <property type="match status" value="1"/>
</dbReference>
<keyword evidence="3" id="KW-1185">Reference proteome</keyword>